<protein>
    <submittedName>
        <fullName evidence="2">Restriction endonuclease</fullName>
    </submittedName>
</protein>
<organism evidence="2">
    <name type="scientific">Pithovirus LCPAC304</name>
    <dbReference type="NCBI Taxonomy" id="2506594"/>
    <lineage>
        <taxon>Viruses</taxon>
        <taxon>Pithoviruses</taxon>
    </lineage>
</organism>
<sequence>MIEYLIYSQSYTFWMIVLAMVLFVFWIFLGGETQEFVGLTPLQSNQRIAPYVRSEPQVFARTAEDLWSSSVEALPNDDVCEEEGVLDTTPLLPEGFESRIAPIVKPIQWESRGERQSRTVVEILYGQPFPKVRPQFLRNPETGRLLELDCFCESLSLAVEYNGIQHYVWPNYTNQSHEKFIKQQRRDQLKVDLCDLNGIYLISVPYNVPIEQIEDYIIFFLPENVQQRLLEDIEAANDCY</sequence>
<keyword evidence="2" id="KW-0540">Nuclease</keyword>
<name>A0A481Z8W6_9VIRU</name>
<keyword evidence="1" id="KW-1133">Transmembrane helix</keyword>
<keyword evidence="2" id="KW-0255">Endonuclease</keyword>
<keyword evidence="1" id="KW-0812">Transmembrane</keyword>
<dbReference type="GO" id="GO:0004519">
    <property type="term" value="F:endonuclease activity"/>
    <property type="evidence" value="ECO:0007669"/>
    <property type="project" value="UniProtKB-KW"/>
</dbReference>
<evidence type="ECO:0000256" key="1">
    <source>
        <dbReference type="SAM" id="Phobius"/>
    </source>
</evidence>
<feature type="transmembrane region" description="Helical" evidence="1">
    <location>
        <begin position="12"/>
        <end position="29"/>
    </location>
</feature>
<dbReference type="EMBL" id="MK500575">
    <property type="protein sequence ID" value="QBK92338.1"/>
    <property type="molecule type" value="Genomic_DNA"/>
</dbReference>
<dbReference type="Gene3D" id="3.40.960.10">
    <property type="entry name" value="VSR Endonuclease"/>
    <property type="match status" value="1"/>
</dbReference>
<accession>A0A481Z8W6</accession>
<reference evidence="2" key="1">
    <citation type="journal article" date="2019" name="MBio">
        <title>Virus Genomes from Deep Sea Sediments Expand the Ocean Megavirome and Support Independent Origins of Viral Gigantism.</title>
        <authorList>
            <person name="Backstrom D."/>
            <person name="Yutin N."/>
            <person name="Jorgensen S.L."/>
            <person name="Dharamshi J."/>
            <person name="Homa F."/>
            <person name="Zaremba-Niedwiedzka K."/>
            <person name="Spang A."/>
            <person name="Wolf Y.I."/>
            <person name="Koonin E.V."/>
            <person name="Ettema T.J."/>
        </authorList>
    </citation>
    <scope>NUCLEOTIDE SEQUENCE</scope>
</reference>
<proteinExistence type="predicted"/>
<keyword evidence="2" id="KW-0378">Hydrolase</keyword>
<evidence type="ECO:0000313" key="2">
    <source>
        <dbReference type="EMBL" id="QBK92338.1"/>
    </source>
</evidence>
<keyword evidence="1" id="KW-0472">Membrane</keyword>
<gene>
    <name evidence="2" type="ORF">LCPAC304_06850</name>
</gene>